<accession>A0A0F6W8W3</accession>
<dbReference type="InterPro" id="IPR045582">
    <property type="entry name" value="Trehalase-like_N"/>
</dbReference>
<feature type="region of interest" description="Disordered" evidence="12">
    <location>
        <begin position="27"/>
        <end position="55"/>
    </location>
</feature>
<dbReference type="InterPro" id="IPR012341">
    <property type="entry name" value="6hp_glycosidase-like_sf"/>
</dbReference>
<dbReference type="STRING" id="927083.DB32_007489"/>
<evidence type="ECO:0000256" key="8">
    <source>
        <dbReference type="ARBA" id="ARBA00030473"/>
    </source>
</evidence>
<dbReference type="Gene3D" id="1.50.10.10">
    <property type="match status" value="1"/>
</dbReference>
<dbReference type="GO" id="GO:0004555">
    <property type="term" value="F:alpha,alpha-trehalase activity"/>
    <property type="evidence" value="ECO:0007669"/>
    <property type="project" value="UniProtKB-EC"/>
</dbReference>
<protein>
    <recommendedName>
        <fullName evidence="4">Trehalase</fullName>
        <ecNumber evidence="3">3.2.1.28</ecNumber>
    </recommendedName>
    <alternativeName>
        <fullName evidence="8">Alpha,alpha-trehalase</fullName>
    </alternativeName>
    <alternativeName>
        <fullName evidence="9">Alpha,alpha-trehalose glucohydrolase</fullName>
    </alternativeName>
</protein>
<evidence type="ECO:0000256" key="11">
    <source>
        <dbReference type="ARBA" id="ARBA00060615"/>
    </source>
</evidence>
<evidence type="ECO:0000256" key="6">
    <source>
        <dbReference type="ARBA" id="ARBA00023277"/>
    </source>
</evidence>
<keyword evidence="7" id="KW-0326">Glycosidase</keyword>
<comment type="similarity">
    <text evidence="2">Belongs to the glycosyl hydrolase 15 family.</text>
</comment>
<dbReference type="AlphaFoldDB" id="A0A0F6W8W3"/>
<dbReference type="Pfam" id="PF19291">
    <property type="entry name" value="TREH_N"/>
    <property type="match status" value="1"/>
</dbReference>
<name>A0A0F6W8W3_9BACT</name>
<dbReference type="EC" id="3.2.1.28" evidence="3"/>
<evidence type="ECO:0000313" key="15">
    <source>
        <dbReference type="EMBL" id="AKF10340.1"/>
    </source>
</evidence>
<dbReference type="InterPro" id="IPR008928">
    <property type="entry name" value="6-hairpin_glycosidase_sf"/>
</dbReference>
<comment type="cofactor">
    <cofactor evidence="10">
        <name>phosphate</name>
        <dbReference type="ChEBI" id="CHEBI:43474"/>
    </cofactor>
</comment>
<evidence type="ECO:0000256" key="9">
    <source>
        <dbReference type="ARBA" id="ARBA00031637"/>
    </source>
</evidence>
<evidence type="ECO:0000256" key="10">
    <source>
        <dbReference type="ARBA" id="ARBA00053030"/>
    </source>
</evidence>
<reference evidence="15 16" key="1">
    <citation type="submission" date="2015-03" db="EMBL/GenBank/DDBJ databases">
        <title>Genome assembly of Sandaracinus amylolyticus DSM 53668.</title>
        <authorList>
            <person name="Sharma G."/>
            <person name="Subramanian S."/>
        </authorList>
    </citation>
    <scope>NUCLEOTIDE SEQUENCE [LARGE SCALE GENOMIC DNA]</scope>
    <source>
        <strain evidence="15 16">DSM 53668</strain>
    </source>
</reference>
<gene>
    <name evidence="15" type="ORF">DB32_007489</name>
</gene>
<dbReference type="KEGG" id="samy:DB32_007489"/>
<evidence type="ECO:0000256" key="4">
    <source>
        <dbReference type="ARBA" id="ARBA00019905"/>
    </source>
</evidence>
<organism evidence="15 16">
    <name type="scientific">Sandaracinus amylolyticus</name>
    <dbReference type="NCBI Taxonomy" id="927083"/>
    <lineage>
        <taxon>Bacteria</taxon>
        <taxon>Pseudomonadati</taxon>
        <taxon>Myxococcota</taxon>
        <taxon>Polyangia</taxon>
        <taxon>Polyangiales</taxon>
        <taxon>Sandaracinaceae</taxon>
        <taxon>Sandaracinus</taxon>
    </lineage>
</organism>
<feature type="domain" description="GH15-like" evidence="13">
    <location>
        <begin position="273"/>
        <end position="641"/>
    </location>
</feature>
<evidence type="ECO:0000313" key="16">
    <source>
        <dbReference type="Proteomes" id="UP000034883"/>
    </source>
</evidence>
<comment type="catalytic activity">
    <reaction evidence="1">
        <text>alpha,alpha-trehalose + H2O = alpha-D-glucose + beta-D-glucose</text>
        <dbReference type="Rhea" id="RHEA:32675"/>
        <dbReference type="ChEBI" id="CHEBI:15377"/>
        <dbReference type="ChEBI" id="CHEBI:15903"/>
        <dbReference type="ChEBI" id="CHEBI:16551"/>
        <dbReference type="ChEBI" id="CHEBI:17925"/>
        <dbReference type="EC" id="3.2.1.28"/>
    </reaction>
</comment>
<comment type="pathway">
    <text evidence="11">Glycan degradation; trehalose degradation; D-glucose from alpha,alpha-trehalose: step 1/1.</text>
</comment>
<dbReference type="PANTHER" id="PTHR31616:SF0">
    <property type="entry name" value="GLUCAN 1,4-ALPHA-GLUCOSIDASE"/>
    <property type="match status" value="1"/>
</dbReference>
<dbReference type="Pfam" id="PF00723">
    <property type="entry name" value="Glyco_hydro_15"/>
    <property type="match status" value="1"/>
</dbReference>
<dbReference type="SUPFAM" id="SSF48208">
    <property type="entry name" value="Six-hairpin glycosidases"/>
    <property type="match status" value="1"/>
</dbReference>
<dbReference type="EMBL" id="CP011125">
    <property type="protein sequence ID" value="AKF10340.1"/>
    <property type="molecule type" value="Genomic_DNA"/>
</dbReference>
<proteinExistence type="inferred from homology"/>
<dbReference type="GO" id="GO:0005993">
    <property type="term" value="P:trehalose catabolic process"/>
    <property type="evidence" value="ECO:0007669"/>
    <property type="project" value="UniProtKB-ARBA"/>
</dbReference>
<evidence type="ECO:0000256" key="5">
    <source>
        <dbReference type="ARBA" id="ARBA00022801"/>
    </source>
</evidence>
<dbReference type="PANTHER" id="PTHR31616">
    <property type="entry name" value="TREHALASE"/>
    <property type="match status" value="1"/>
</dbReference>
<evidence type="ECO:0000256" key="1">
    <source>
        <dbReference type="ARBA" id="ARBA00001576"/>
    </source>
</evidence>
<evidence type="ECO:0000259" key="14">
    <source>
        <dbReference type="Pfam" id="PF19291"/>
    </source>
</evidence>
<feature type="domain" description="Trehalase-like N-terminal" evidence="14">
    <location>
        <begin position="58"/>
        <end position="206"/>
    </location>
</feature>
<evidence type="ECO:0000259" key="13">
    <source>
        <dbReference type="Pfam" id="PF00723"/>
    </source>
</evidence>
<dbReference type="InterPro" id="IPR011613">
    <property type="entry name" value="GH15-like"/>
</dbReference>
<keyword evidence="5" id="KW-0378">Hydrolase</keyword>
<evidence type="ECO:0000256" key="12">
    <source>
        <dbReference type="SAM" id="MobiDB-lite"/>
    </source>
</evidence>
<evidence type="ECO:0000256" key="3">
    <source>
        <dbReference type="ARBA" id="ARBA00012757"/>
    </source>
</evidence>
<sequence>MFVRARVSALARASVVSSDRCGVASRVRRSRDTSRRATRGARALHPSAPTRGRGANAMASRIEDYGFIGDMKGSALVSRHADIDWLCVPRFDSEACLAALLGRDEHGRWALRPTSRVLETRQRYRGDTLVLETELECDEGVVRIVDFMTPTSDRSDVVRIVEGVRGAVTLEMVLDVRFGYGASLPWIRSYDRQVTLVAGPDSMHLRASVPLTSTRTRVSSIFTIRAGEQASFVATWAASDCAAPPPLDAGRALQETERFWLEWAGRCTYRGKWRDAVVRSLLTLKALTYAPTGGIVAAPTTSLPEEIGGVRNWDYRFCWLRDATLTLDALMIGGYSDEARAWRDWIARTVLGDLSRLQIMYGLAGERRLTEFELDWLPGYEESRPVRVGNGAWNQFQLDVYGETLSCLYQARRAGLSALEEAWDIAHELLERIESIWQKPDEGIWEVRGGGLRHFTHSKVMAWVAIDRAIRLIEEFGVGGERGANDLAHLRALRERIHEDVCTRAWNEGIGAFAQSYGSDALDASVLIIPHCGFLPADDPRMLSTVRAIEKRLVRGGFVQRYSTELGLDGLPGDESPFLACSFWLADNYAFQGRIAEAEELFERLLAIQNHLGLLAEEYDPNAGRQIGNFPQAFSHLALIFTANAIETCRAKKTTRAQPAPQPAHP</sequence>
<evidence type="ECO:0000256" key="7">
    <source>
        <dbReference type="ARBA" id="ARBA00023295"/>
    </source>
</evidence>
<dbReference type="Proteomes" id="UP000034883">
    <property type="component" value="Chromosome"/>
</dbReference>
<dbReference type="FunFam" id="1.50.10.10:FF:000005">
    <property type="entry name" value="Glycosyl hydrolase, glucoamylase"/>
    <property type="match status" value="1"/>
</dbReference>
<evidence type="ECO:0000256" key="2">
    <source>
        <dbReference type="ARBA" id="ARBA00006188"/>
    </source>
</evidence>
<keyword evidence="6" id="KW-0119">Carbohydrate metabolism</keyword>
<keyword evidence="16" id="KW-1185">Reference proteome</keyword>